<accession>A0ABT4VYS9</accession>
<dbReference type="EMBL" id="JAQIIO010000002">
    <property type="protein sequence ID" value="MDA5093412.1"/>
    <property type="molecule type" value="Genomic_DNA"/>
</dbReference>
<sequence>MPNARISFPTKTDLATLFEFARDLDYYTQHDRLIIDMPNKVFCGPFAMLLLGAKIKYLKDKCPNLQVIFNNWDSLPYLSHMGFYDLCGFDHGKMMGQASGNSRYLPITQLEEKDLVEKPIDEYEEMQDLLQRSVDRIALVLAHDQYENQDLYDVLGYSLREVFRNSFEHGDTSSIYYCAQYWPTSNKVEFAACDFGIGVRKGLGRNPNFRFKKDKDALECALLPSVSGRTHEPRRSSNWFNSGYGLYMTNRLARNGGNFVICSGNSAICMTPKTKSNFVTSFPGTILRVNLNVGQIGRVQDRLAEFREEGKMIAAKIKGSGNRPPSAMSLLLRRDYAPSPRRGG</sequence>
<comment type="caution">
    <text evidence="1">The sequence shown here is derived from an EMBL/GenBank/DDBJ whole genome shotgun (WGS) entry which is preliminary data.</text>
</comment>
<evidence type="ECO:0008006" key="3">
    <source>
        <dbReference type="Google" id="ProtNLM"/>
    </source>
</evidence>
<protein>
    <recommendedName>
        <fullName evidence="3">ATP-binding protein</fullName>
    </recommendedName>
</protein>
<dbReference type="Proteomes" id="UP001528040">
    <property type="component" value="Unassembled WGS sequence"/>
</dbReference>
<proteinExistence type="predicted"/>
<evidence type="ECO:0000313" key="2">
    <source>
        <dbReference type="Proteomes" id="UP001528040"/>
    </source>
</evidence>
<organism evidence="1 2">
    <name type="scientific">Aliiroseovarius salicola</name>
    <dbReference type="NCBI Taxonomy" id="3009082"/>
    <lineage>
        <taxon>Bacteria</taxon>
        <taxon>Pseudomonadati</taxon>
        <taxon>Pseudomonadota</taxon>
        <taxon>Alphaproteobacteria</taxon>
        <taxon>Rhodobacterales</taxon>
        <taxon>Paracoccaceae</taxon>
        <taxon>Aliiroseovarius</taxon>
    </lineage>
</organism>
<name>A0ABT4VYS9_9RHOB</name>
<reference evidence="1 2" key="1">
    <citation type="submission" date="2023-01" db="EMBL/GenBank/DDBJ databases">
        <authorList>
            <person name="Yoon J.-W."/>
        </authorList>
    </citation>
    <scope>NUCLEOTIDE SEQUENCE [LARGE SCALE GENOMIC DNA]</scope>
    <source>
        <strain evidence="1 2">KMU-50</strain>
    </source>
</reference>
<gene>
    <name evidence="1" type="ORF">O2N63_04855</name>
</gene>
<keyword evidence="2" id="KW-1185">Reference proteome</keyword>
<evidence type="ECO:0000313" key="1">
    <source>
        <dbReference type="EMBL" id="MDA5093412.1"/>
    </source>
</evidence>
<dbReference type="RefSeq" id="WP_271053108.1">
    <property type="nucleotide sequence ID" value="NZ_JAQIIO010000002.1"/>
</dbReference>